<dbReference type="PANTHER" id="PTHR42831:SF1">
    <property type="entry name" value="FE-S PROTEIN MATURATION AUXILIARY FACTOR YITW"/>
    <property type="match status" value="1"/>
</dbReference>
<gene>
    <name evidence="2" type="ORF">H9785_07780</name>
</gene>
<dbReference type="SUPFAM" id="SSF117916">
    <property type="entry name" value="Fe-S cluster assembly (FSCA) domain-like"/>
    <property type="match status" value="1"/>
</dbReference>
<dbReference type="EMBL" id="DWZE01000086">
    <property type="protein sequence ID" value="HJA83849.1"/>
    <property type="molecule type" value="Genomic_DNA"/>
</dbReference>
<comment type="caution">
    <text evidence="2">The sequence shown here is derived from an EMBL/GenBank/DDBJ whole genome shotgun (WGS) entry which is preliminary data.</text>
</comment>
<feature type="domain" description="MIP18 family-like" evidence="1">
    <location>
        <begin position="7"/>
        <end position="79"/>
    </location>
</feature>
<dbReference type="AlphaFoldDB" id="A0A9D2HSX7"/>
<dbReference type="Proteomes" id="UP000823860">
    <property type="component" value="Unassembled WGS sequence"/>
</dbReference>
<dbReference type="InterPro" id="IPR002744">
    <property type="entry name" value="MIP18-like"/>
</dbReference>
<dbReference type="Pfam" id="PF01883">
    <property type="entry name" value="FeS_assembly_P"/>
    <property type="match status" value="1"/>
</dbReference>
<name>A0A9D2HSX7_9BACE</name>
<evidence type="ECO:0000313" key="2">
    <source>
        <dbReference type="EMBL" id="HJA83849.1"/>
    </source>
</evidence>
<reference evidence="2" key="2">
    <citation type="submission" date="2021-04" db="EMBL/GenBank/DDBJ databases">
        <authorList>
            <person name="Gilroy R."/>
        </authorList>
    </citation>
    <scope>NUCLEOTIDE SEQUENCE</scope>
    <source>
        <strain evidence="2">ChiHecec1B25-7008</strain>
    </source>
</reference>
<proteinExistence type="predicted"/>
<organism evidence="2 3">
    <name type="scientific">Candidatus Bacteroides intestinavium</name>
    <dbReference type="NCBI Taxonomy" id="2838469"/>
    <lineage>
        <taxon>Bacteria</taxon>
        <taxon>Pseudomonadati</taxon>
        <taxon>Bacteroidota</taxon>
        <taxon>Bacteroidia</taxon>
        <taxon>Bacteroidales</taxon>
        <taxon>Bacteroidaceae</taxon>
        <taxon>Bacteroides</taxon>
    </lineage>
</organism>
<evidence type="ECO:0000313" key="3">
    <source>
        <dbReference type="Proteomes" id="UP000823860"/>
    </source>
</evidence>
<accession>A0A9D2HSX7</accession>
<protein>
    <submittedName>
        <fullName evidence="2">DUF59 domain-containing protein</fullName>
    </submittedName>
</protein>
<sequence length="103" mass="11797">MTKFEIEEKIVAMLKTVYDPEIPVDVYNLGLIYRIDVTDDFDITVDMTLTAPNCPAAEFIMEDVRQKLESIEGVKSATVNLVFEPEWDKDMMSEEAKLELGFL</sequence>
<dbReference type="InterPro" id="IPR034904">
    <property type="entry name" value="FSCA_dom_sf"/>
</dbReference>
<dbReference type="Gene3D" id="3.30.300.130">
    <property type="entry name" value="Fe-S cluster assembly (FSCA)"/>
    <property type="match status" value="1"/>
</dbReference>
<evidence type="ECO:0000259" key="1">
    <source>
        <dbReference type="Pfam" id="PF01883"/>
    </source>
</evidence>
<dbReference type="PANTHER" id="PTHR42831">
    <property type="entry name" value="FE-S PROTEIN MATURATION AUXILIARY FACTOR YITW"/>
    <property type="match status" value="1"/>
</dbReference>
<dbReference type="InterPro" id="IPR052339">
    <property type="entry name" value="Fe-S_Maturation_MIP18"/>
</dbReference>
<reference evidence="2" key="1">
    <citation type="journal article" date="2021" name="PeerJ">
        <title>Extensive microbial diversity within the chicken gut microbiome revealed by metagenomics and culture.</title>
        <authorList>
            <person name="Gilroy R."/>
            <person name="Ravi A."/>
            <person name="Getino M."/>
            <person name="Pursley I."/>
            <person name="Horton D.L."/>
            <person name="Alikhan N.F."/>
            <person name="Baker D."/>
            <person name="Gharbi K."/>
            <person name="Hall N."/>
            <person name="Watson M."/>
            <person name="Adriaenssens E.M."/>
            <person name="Foster-Nyarko E."/>
            <person name="Jarju S."/>
            <person name="Secka A."/>
            <person name="Antonio M."/>
            <person name="Oren A."/>
            <person name="Chaudhuri R.R."/>
            <person name="La Ragione R."/>
            <person name="Hildebrand F."/>
            <person name="Pallen M.J."/>
        </authorList>
    </citation>
    <scope>NUCLEOTIDE SEQUENCE</scope>
    <source>
        <strain evidence="2">ChiHecec1B25-7008</strain>
    </source>
</reference>